<keyword evidence="2" id="KW-0808">Transferase</keyword>
<accession>H6LDI7</accession>
<evidence type="ECO:0000313" key="3">
    <source>
        <dbReference type="Proteomes" id="UP000007177"/>
    </source>
</evidence>
<name>H6LDI7_ACEWD</name>
<dbReference type="EMBL" id="CP002987">
    <property type="protein sequence ID" value="AFA47959.1"/>
    <property type="molecule type" value="Genomic_DNA"/>
</dbReference>
<reference evidence="2 3" key="2">
    <citation type="journal article" date="2012" name="PLoS ONE">
        <title>An ancient pathway combining carbon dioxide fixation with the generation and utilization of a sodium ion gradient for ATP synthesis.</title>
        <authorList>
            <person name="Poehlein A."/>
            <person name="Schmidt S."/>
            <person name="Kaster A.K."/>
            <person name="Goenrich M."/>
            <person name="Vollmers J."/>
            <person name="Thurmer A."/>
            <person name="Bertsch J."/>
            <person name="Schuchmann K."/>
            <person name="Voigt B."/>
            <person name="Hecker M."/>
            <person name="Daniel R."/>
            <person name="Thauer R.K."/>
            <person name="Gottschalk G."/>
            <person name="Muller V."/>
        </authorList>
    </citation>
    <scope>NUCLEOTIDE SEQUENCE [LARGE SCALE GENOMIC DNA]</scope>
    <source>
        <strain evidence="3">ATCC 29683 / DSM 1030 / JCM 2381 / KCTC 1655 / WB1</strain>
    </source>
</reference>
<keyword evidence="2" id="KW-0548">Nucleotidyltransferase</keyword>
<evidence type="ECO:0000313" key="2">
    <source>
        <dbReference type="EMBL" id="AFA47959.1"/>
    </source>
</evidence>
<dbReference type="Proteomes" id="UP000007177">
    <property type="component" value="Chromosome"/>
</dbReference>
<reference evidence="3" key="1">
    <citation type="submission" date="2011-07" db="EMBL/GenBank/DDBJ databases">
        <title>Complete genome sequence of Acetobacterium woodii.</title>
        <authorList>
            <person name="Poehlein A."/>
            <person name="Schmidt S."/>
            <person name="Kaster A.-K."/>
            <person name="Goenrich M."/>
            <person name="Vollmers J."/>
            <person name="Thuermer A."/>
            <person name="Gottschalk G."/>
            <person name="Thauer R.K."/>
            <person name="Daniel R."/>
            <person name="Mueller V."/>
        </authorList>
    </citation>
    <scope>NUCLEOTIDE SEQUENCE [LARGE SCALE GENOMIC DNA]</scope>
    <source>
        <strain evidence="3">ATCC 29683 / DSM 1030 / JCM 2381 / KCTC 1655 / WB1</strain>
    </source>
</reference>
<keyword evidence="2" id="KW-0695">RNA-directed DNA polymerase</keyword>
<dbReference type="HOGENOM" id="CLU_013584_13_2_9"/>
<evidence type="ECO:0000259" key="1">
    <source>
        <dbReference type="Pfam" id="PF08388"/>
    </source>
</evidence>
<dbReference type="InterPro" id="IPR013597">
    <property type="entry name" value="Mat_intron_G2"/>
</dbReference>
<protein>
    <submittedName>
        <fullName evidence="2">RNA-directed DNA polymerase</fullName>
    </submittedName>
</protein>
<dbReference type="RefSeq" id="WP_014355562.1">
    <property type="nucleotide sequence ID" value="NC_016894.1"/>
</dbReference>
<dbReference type="OrthoDB" id="9788687at2"/>
<gene>
    <name evidence="2" type="ordered locus">Awo_c11750</name>
</gene>
<dbReference type="AlphaFoldDB" id="H6LDI7"/>
<organism evidence="2 3">
    <name type="scientific">Acetobacterium woodii (strain ATCC 29683 / DSM 1030 / JCM 2381 / KCTC 1655 / WB1)</name>
    <dbReference type="NCBI Taxonomy" id="931626"/>
    <lineage>
        <taxon>Bacteria</taxon>
        <taxon>Bacillati</taxon>
        <taxon>Bacillota</taxon>
        <taxon>Clostridia</taxon>
        <taxon>Eubacteriales</taxon>
        <taxon>Eubacteriaceae</taxon>
        <taxon>Acetobacterium</taxon>
    </lineage>
</organism>
<proteinExistence type="predicted"/>
<dbReference type="KEGG" id="awo:Awo_c11750"/>
<sequence length="104" mass="12822">MIHIQNPDNGFLRKNLKKILKPLDEWMRSRIRMVVWKRWKKVKTRFTNLKKLGLDEERAWMWANTRKGYWRIAHSPILLRTLSNDRLKRAGYPNFYDYYLQVTV</sequence>
<dbReference type="eggNOG" id="COG3344">
    <property type="taxonomic scope" value="Bacteria"/>
</dbReference>
<feature type="domain" description="Group II intron maturase-specific" evidence="1">
    <location>
        <begin position="15"/>
        <end position="52"/>
    </location>
</feature>
<dbReference type="GO" id="GO:0003964">
    <property type="term" value="F:RNA-directed DNA polymerase activity"/>
    <property type="evidence" value="ECO:0007669"/>
    <property type="project" value="UniProtKB-KW"/>
</dbReference>
<dbReference type="STRING" id="931626.Awo_c11750"/>
<dbReference type="Pfam" id="PF08388">
    <property type="entry name" value="GIIM"/>
    <property type="match status" value="1"/>
</dbReference>
<keyword evidence="3" id="KW-1185">Reference proteome</keyword>